<dbReference type="InterPro" id="IPR036291">
    <property type="entry name" value="NAD(P)-bd_dom_sf"/>
</dbReference>
<evidence type="ECO:0000256" key="4">
    <source>
        <dbReference type="ARBA" id="ARBA00022857"/>
    </source>
</evidence>
<feature type="compositionally biased region" description="Basic and acidic residues" evidence="8">
    <location>
        <begin position="116"/>
        <end position="127"/>
    </location>
</feature>
<dbReference type="SUPFAM" id="SSF51735">
    <property type="entry name" value="NAD(P)-binding Rossmann-fold domains"/>
    <property type="match status" value="2"/>
</dbReference>
<evidence type="ECO:0000256" key="3">
    <source>
        <dbReference type="ARBA" id="ARBA00022526"/>
    </source>
</evidence>
<feature type="compositionally biased region" description="Polar residues" evidence="8">
    <location>
        <begin position="160"/>
        <end position="170"/>
    </location>
</feature>
<evidence type="ECO:0000256" key="8">
    <source>
        <dbReference type="SAM" id="MobiDB-lite"/>
    </source>
</evidence>
<dbReference type="SUPFAM" id="SSF55347">
    <property type="entry name" value="Glyceraldehyde-3-phosphate dehydrogenase-like, C-terminal domain"/>
    <property type="match status" value="1"/>
</dbReference>
<dbReference type="EMBL" id="HBEN01007497">
    <property type="protein sequence ID" value="CAD8440117.1"/>
    <property type="molecule type" value="Transcribed_RNA"/>
</dbReference>
<dbReference type="GO" id="GO:0006006">
    <property type="term" value="P:glucose metabolic process"/>
    <property type="evidence" value="ECO:0007669"/>
    <property type="project" value="UniProtKB-KW"/>
</dbReference>
<protein>
    <recommendedName>
        <fullName evidence="7">Glucose-6-phosphate 1-dehydrogenase</fullName>
        <ecNumber evidence="7">1.1.1.49</ecNumber>
    </recommendedName>
</protein>
<keyword evidence="3 7" id="KW-0313">Glucose metabolism</keyword>
<feature type="region of interest" description="Disordered" evidence="8">
    <location>
        <begin position="158"/>
        <end position="183"/>
    </location>
</feature>
<comment type="similarity">
    <text evidence="2 7">Belongs to the glucose-6-phosphate dehydrogenase family.</text>
</comment>
<evidence type="ECO:0000256" key="1">
    <source>
        <dbReference type="ARBA" id="ARBA00004937"/>
    </source>
</evidence>
<evidence type="ECO:0000256" key="7">
    <source>
        <dbReference type="RuleBase" id="RU362120"/>
    </source>
</evidence>
<evidence type="ECO:0000256" key="5">
    <source>
        <dbReference type="ARBA" id="ARBA00023002"/>
    </source>
</evidence>
<dbReference type="AlphaFoldDB" id="A0A7S0D100"/>
<sequence length="731" mass="80037">MPLPAHVKVRRECLSFVVLGATGNLAQKKLLPSLFNLYANGHLPPRTLIVCAGRPAHSDAEFNRITAAGLKGFLDGASVAKAARGDPSAKVTRQQSLSAGIDDLDLEFRASLGDPGRGKRDPPKDKPPLPPPTLRDIGGCANTSARSSYANLTDLDAVNTDDQGVNGSSQTKEHKAGRSPLKPSAAVAMSGIARSQCPPEFLIDEFLERVRYACVPDCATASAANTHLSDVFDIVKEHETKNETGNAPGRNRLFYLAMPHELYLPAADAIHRNGRSPGNGWTRIVVEKPFGSDLISARAMHVSLKEHWAERDLYRIDRYLGKEVIDNLLVMRFANRMLTPIWNRENVANVQIVFKDDLGTTAEYFDKHGIVRDVMQNHLLQIMAVLAMDRPVSLDPEDIRDAKLKVLRQVAKVVPTTDVVAGQYVADAKNPEKRPGYKENASVPKDSRTPTYAMVVLNVRNERWDGVPFILKAGKALDERRSEIRVQLKSTPGDIFAEDDGLSRGRFGAEPKDLGAGPNEFVLRIQPHEEMYMKLTIKEPGLGVRPVPSEMELSSRWREEQERKEVAGEAPRRAYERLILDAVNGHQAHFVRGDELEAAWAIVDPINAAIESGEVPVHEYARGTRGPKEADVLRKSVGHVTCPVPRDGALLSSSDDLCADEQETSDEGAFVNGAVGERSPVRTPSGDASRADAVSEDDGTPKHERRRSGVPASVVWGKEGEETSTPMPPEA</sequence>
<comment type="function">
    <text evidence="7">Catalyzes the rate-limiting step of the oxidative pentose-phosphate pathway, which represents a route for the dissimilation of carbohydrates besides glycolysis.</text>
</comment>
<dbReference type="GO" id="GO:0005829">
    <property type="term" value="C:cytosol"/>
    <property type="evidence" value="ECO:0007669"/>
    <property type="project" value="TreeGrafter"/>
</dbReference>
<dbReference type="GO" id="GO:0009051">
    <property type="term" value="P:pentose-phosphate shunt, oxidative branch"/>
    <property type="evidence" value="ECO:0007669"/>
    <property type="project" value="TreeGrafter"/>
</dbReference>
<evidence type="ECO:0000259" key="10">
    <source>
        <dbReference type="Pfam" id="PF02781"/>
    </source>
</evidence>
<dbReference type="InterPro" id="IPR022675">
    <property type="entry name" value="G6P_DH_C"/>
</dbReference>
<dbReference type="GO" id="GO:0050661">
    <property type="term" value="F:NADP binding"/>
    <property type="evidence" value="ECO:0007669"/>
    <property type="project" value="InterPro"/>
</dbReference>
<keyword evidence="6 7" id="KW-0119">Carbohydrate metabolism</keyword>
<dbReference type="PRINTS" id="PR00079">
    <property type="entry name" value="G6PDHDRGNASE"/>
</dbReference>
<feature type="domain" description="Glucose-6-phosphate dehydrogenase NAD-binding" evidence="9">
    <location>
        <begin position="202"/>
        <end position="327"/>
    </location>
</feature>
<dbReference type="HAMAP" id="MF_00966">
    <property type="entry name" value="G6PD"/>
    <property type="match status" value="1"/>
</dbReference>
<comment type="catalytic activity">
    <reaction evidence="7">
        <text>D-glucose 6-phosphate + NADP(+) = 6-phospho-D-glucono-1,5-lactone + NADPH + H(+)</text>
        <dbReference type="Rhea" id="RHEA:15841"/>
        <dbReference type="ChEBI" id="CHEBI:15378"/>
        <dbReference type="ChEBI" id="CHEBI:57783"/>
        <dbReference type="ChEBI" id="CHEBI:57955"/>
        <dbReference type="ChEBI" id="CHEBI:58349"/>
        <dbReference type="ChEBI" id="CHEBI:61548"/>
        <dbReference type="EC" id="1.1.1.49"/>
    </reaction>
</comment>
<evidence type="ECO:0000313" key="11">
    <source>
        <dbReference type="EMBL" id="CAD8440117.1"/>
    </source>
</evidence>
<evidence type="ECO:0000256" key="6">
    <source>
        <dbReference type="ARBA" id="ARBA00023277"/>
    </source>
</evidence>
<proteinExistence type="inferred from homology"/>
<comment type="pathway">
    <text evidence="1 7">Carbohydrate degradation; pentose phosphate pathway; D-ribulose 5-phosphate from D-glucose 6-phosphate (oxidative stage): step 1/3.</text>
</comment>
<dbReference type="PANTHER" id="PTHR23429">
    <property type="entry name" value="GLUCOSE-6-PHOSPHATE 1-DEHYDROGENASE G6PD"/>
    <property type="match status" value="1"/>
</dbReference>
<dbReference type="InterPro" id="IPR001282">
    <property type="entry name" value="G6P_DH"/>
</dbReference>
<dbReference type="Pfam" id="PF02781">
    <property type="entry name" value="G6PD_C"/>
    <property type="match status" value="1"/>
</dbReference>
<dbReference type="Gene3D" id="3.30.360.10">
    <property type="entry name" value="Dihydrodipicolinate Reductase, domain 2"/>
    <property type="match status" value="1"/>
</dbReference>
<dbReference type="EC" id="1.1.1.49" evidence="7"/>
<dbReference type="NCBIfam" id="TIGR00871">
    <property type="entry name" value="zwf"/>
    <property type="match status" value="1"/>
</dbReference>
<keyword evidence="4 7" id="KW-0521">NADP</keyword>
<dbReference type="UniPathway" id="UPA00115">
    <property type="reaction ID" value="UER00408"/>
</dbReference>
<dbReference type="PANTHER" id="PTHR23429:SF0">
    <property type="entry name" value="GLUCOSE-6-PHOSPHATE 1-DEHYDROGENASE"/>
    <property type="match status" value="1"/>
</dbReference>
<feature type="region of interest" description="Disordered" evidence="8">
    <location>
        <begin position="660"/>
        <end position="731"/>
    </location>
</feature>
<feature type="domain" description="Glucose-6-phosphate dehydrogenase C-terminal" evidence="10">
    <location>
        <begin position="329"/>
        <end position="637"/>
    </location>
</feature>
<dbReference type="Pfam" id="PF00479">
    <property type="entry name" value="G6PD_N"/>
    <property type="match status" value="2"/>
</dbReference>
<name>A0A7S0D100_MICPS</name>
<feature type="domain" description="Glucose-6-phosphate dehydrogenase NAD-binding" evidence="9">
    <location>
        <begin position="17"/>
        <end position="71"/>
    </location>
</feature>
<dbReference type="GO" id="GO:0004345">
    <property type="term" value="F:glucose-6-phosphate dehydrogenase activity"/>
    <property type="evidence" value="ECO:0007669"/>
    <property type="project" value="UniProtKB-EC"/>
</dbReference>
<reference evidence="11" key="1">
    <citation type="submission" date="2021-01" db="EMBL/GenBank/DDBJ databases">
        <authorList>
            <person name="Corre E."/>
            <person name="Pelletier E."/>
            <person name="Niang G."/>
            <person name="Scheremetjew M."/>
            <person name="Finn R."/>
            <person name="Kale V."/>
            <person name="Holt S."/>
            <person name="Cochrane G."/>
            <person name="Meng A."/>
            <person name="Brown T."/>
            <person name="Cohen L."/>
        </authorList>
    </citation>
    <scope>NUCLEOTIDE SEQUENCE</scope>
    <source>
        <strain evidence="11">CCAC1681</strain>
    </source>
</reference>
<organism evidence="11">
    <name type="scientific">Micromonas pusilla</name>
    <name type="common">Picoplanktonic green alga</name>
    <name type="synonym">Chromulina pusilla</name>
    <dbReference type="NCBI Taxonomy" id="38833"/>
    <lineage>
        <taxon>Eukaryota</taxon>
        <taxon>Viridiplantae</taxon>
        <taxon>Chlorophyta</taxon>
        <taxon>Mamiellophyceae</taxon>
        <taxon>Mamiellales</taxon>
        <taxon>Mamiellaceae</taxon>
        <taxon>Micromonas</taxon>
    </lineage>
</organism>
<evidence type="ECO:0000256" key="2">
    <source>
        <dbReference type="ARBA" id="ARBA00009975"/>
    </source>
</evidence>
<dbReference type="InterPro" id="IPR022674">
    <property type="entry name" value="G6P_DH_NAD-bd"/>
</dbReference>
<gene>
    <name evidence="11" type="ORF">MSP1401_LOCUS6137</name>
</gene>
<keyword evidence="5 7" id="KW-0560">Oxidoreductase</keyword>
<evidence type="ECO:0000259" key="9">
    <source>
        <dbReference type="Pfam" id="PF00479"/>
    </source>
</evidence>
<accession>A0A7S0D100</accession>
<dbReference type="Gene3D" id="3.40.50.720">
    <property type="entry name" value="NAD(P)-binding Rossmann-like Domain"/>
    <property type="match status" value="2"/>
</dbReference>
<feature type="region of interest" description="Disordered" evidence="8">
    <location>
        <begin position="110"/>
        <end position="140"/>
    </location>
</feature>